<dbReference type="AlphaFoldDB" id="A0A2G9UZE6"/>
<keyword evidence="5" id="KW-1185">Reference proteome</keyword>
<dbReference type="FunFam" id="3.30.70.270:FF:000020">
    <property type="entry name" value="Transposon Tf2-6 polyprotein-like Protein"/>
    <property type="match status" value="1"/>
</dbReference>
<dbReference type="Gene3D" id="3.30.70.270">
    <property type="match status" value="1"/>
</dbReference>
<dbReference type="GO" id="GO:0003964">
    <property type="term" value="F:RNA-directed DNA polymerase activity"/>
    <property type="evidence" value="ECO:0007669"/>
    <property type="project" value="UniProtKB-EC"/>
</dbReference>
<evidence type="ECO:0000313" key="4">
    <source>
        <dbReference type="EMBL" id="PIO75617.1"/>
    </source>
</evidence>
<dbReference type="Pfam" id="PF17919">
    <property type="entry name" value="RT_RNaseH_2"/>
    <property type="match status" value="1"/>
</dbReference>
<dbReference type="SUPFAM" id="SSF56672">
    <property type="entry name" value="DNA/RNA polymerases"/>
    <property type="match status" value="1"/>
</dbReference>
<dbReference type="Proteomes" id="UP000230423">
    <property type="component" value="Unassembled WGS sequence"/>
</dbReference>
<protein>
    <recommendedName>
        <fullName evidence="1">RNA-directed DNA polymerase</fullName>
        <ecNumber evidence="1">2.7.7.49</ecNumber>
    </recommendedName>
</protein>
<keyword evidence="2" id="KW-0511">Multifunctional enzyme</keyword>
<accession>A0A2G9UZE6</accession>
<dbReference type="InterPro" id="IPR050951">
    <property type="entry name" value="Retrovirus_Pol_polyprotein"/>
</dbReference>
<organism evidence="4 5">
    <name type="scientific">Teladorsagia circumcincta</name>
    <name type="common">Brown stomach worm</name>
    <name type="synonym">Ostertagia circumcincta</name>
    <dbReference type="NCBI Taxonomy" id="45464"/>
    <lineage>
        <taxon>Eukaryota</taxon>
        <taxon>Metazoa</taxon>
        <taxon>Ecdysozoa</taxon>
        <taxon>Nematoda</taxon>
        <taxon>Chromadorea</taxon>
        <taxon>Rhabditida</taxon>
        <taxon>Rhabditina</taxon>
        <taxon>Rhabditomorpha</taxon>
        <taxon>Strongyloidea</taxon>
        <taxon>Trichostrongylidae</taxon>
        <taxon>Teladorsagia</taxon>
    </lineage>
</organism>
<evidence type="ECO:0000256" key="2">
    <source>
        <dbReference type="ARBA" id="ARBA00023268"/>
    </source>
</evidence>
<dbReference type="InterPro" id="IPR041577">
    <property type="entry name" value="RT_RNaseH_2"/>
</dbReference>
<evidence type="ECO:0000259" key="3">
    <source>
        <dbReference type="Pfam" id="PF17919"/>
    </source>
</evidence>
<feature type="domain" description="Reverse transcriptase/retrotransposon-derived protein RNase H-like" evidence="3">
    <location>
        <begin position="81"/>
        <end position="169"/>
    </location>
</feature>
<dbReference type="PANTHER" id="PTHR37984:SF5">
    <property type="entry name" value="PROTEIN NYNRIN-LIKE"/>
    <property type="match status" value="1"/>
</dbReference>
<reference evidence="4 5" key="1">
    <citation type="submission" date="2015-09" db="EMBL/GenBank/DDBJ databases">
        <title>Draft genome of the parasitic nematode Teladorsagia circumcincta isolate WARC Sus (inbred).</title>
        <authorList>
            <person name="Mitreva M."/>
        </authorList>
    </citation>
    <scope>NUCLEOTIDE SEQUENCE [LARGE SCALE GENOMIC DNA]</scope>
    <source>
        <strain evidence="4 5">S</strain>
    </source>
</reference>
<dbReference type="EMBL" id="KZ345122">
    <property type="protein sequence ID" value="PIO75617.1"/>
    <property type="molecule type" value="Genomic_DNA"/>
</dbReference>
<evidence type="ECO:0000256" key="1">
    <source>
        <dbReference type="ARBA" id="ARBA00012493"/>
    </source>
</evidence>
<proteinExistence type="predicted"/>
<dbReference type="OrthoDB" id="5850908at2759"/>
<evidence type="ECO:0000313" key="5">
    <source>
        <dbReference type="Proteomes" id="UP000230423"/>
    </source>
</evidence>
<name>A0A2G9UZE6_TELCI</name>
<dbReference type="InterPro" id="IPR043502">
    <property type="entry name" value="DNA/RNA_pol_sf"/>
</dbReference>
<gene>
    <name evidence="4" type="ORF">TELCIR_02324</name>
</gene>
<sequence>MGKCRFATSPIHYHGYIIDRHGRRHDLKKIEAITKMPAPKDISQLRSFLGLMSYYGSFIREMRSLRAPLDALLVKNAKFNWTKECNDSFNRAKAILSSDLHLAHYDPSHEIIVAADASNYGLGAVISHRYKNGSEKAVAHASRSLLPAEKNYSQVEKGGLALYRSTEDFGQADALSRLIANHSALEKDRVIGVISADEDIRLTFANAVQALPVTADEVKEWTAKDLLLQQVNDYIRGTWPTKITNSDSLCF</sequence>
<dbReference type="InterPro" id="IPR043128">
    <property type="entry name" value="Rev_trsase/Diguanyl_cyclase"/>
</dbReference>
<dbReference type="PANTHER" id="PTHR37984">
    <property type="entry name" value="PROTEIN CBG26694"/>
    <property type="match status" value="1"/>
</dbReference>
<dbReference type="EC" id="2.7.7.49" evidence="1"/>